<organism evidence="1">
    <name type="scientific">marine sediment metagenome</name>
    <dbReference type="NCBI Taxonomy" id="412755"/>
    <lineage>
        <taxon>unclassified sequences</taxon>
        <taxon>metagenomes</taxon>
        <taxon>ecological metagenomes</taxon>
    </lineage>
</organism>
<protein>
    <submittedName>
        <fullName evidence="1">Uncharacterized protein</fullName>
    </submittedName>
</protein>
<name>A0A0F9K745_9ZZZZ</name>
<proteinExistence type="predicted"/>
<accession>A0A0F9K745</accession>
<reference evidence="1" key="1">
    <citation type="journal article" date="2015" name="Nature">
        <title>Complex archaea that bridge the gap between prokaryotes and eukaryotes.</title>
        <authorList>
            <person name="Spang A."/>
            <person name="Saw J.H."/>
            <person name="Jorgensen S.L."/>
            <person name="Zaremba-Niedzwiedzka K."/>
            <person name="Martijn J."/>
            <person name="Lind A.E."/>
            <person name="van Eijk R."/>
            <person name="Schleper C."/>
            <person name="Guy L."/>
            <person name="Ettema T.J."/>
        </authorList>
    </citation>
    <scope>NUCLEOTIDE SEQUENCE</scope>
</reference>
<evidence type="ECO:0000313" key="1">
    <source>
        <dbReference type="EMBL" id="KKM70496.1"/>
    </source>
</evidence>
<gene>
    <name evidence="1" type="ORF">LCGC14_1440160</name>
</gene>
<comment type="caution">
    <text evidence="1">The sequence shown here is derived from an EMBL/GenBank/DDBJ whole genome shotgun (WGS) entry which is preliminary data.</text>
</comment>
<sequence length="60" mass="6979">MVLKCPYLDWEHTVHTFDFNENSIENSKFRLVGVHSDIACALINIDFNKLIGGVFDIYQF</sequence>
<dbReference type="AlphaFoldDB" id="A0A0F9K745"/>
<dbReference type="EMBL" id="LAZR01009808">
    <property type="protein sequence ID" value="KKM70496.1"/>
    <property type="molecule type" value="Genomic_DNA"/>
</dbReference>